<dbReference type="Proteomes" id="UP000232149">
    <property type="component" value="Unassembled WGS sequence"/>
</dbReference>
<evidence type="ECO:0000313" key="2">
    <source>
        <dbReference type="EMBL" id="PJZ60038.1"/>
    </source>
</evidence>
<gene>
    <name evidence="2" type="ORF">CH376_20565</name>
    <name evidence="1" type="ORF">CH380_14100</name>
</gene>
<protein>
    <recommendedName>
        <fullName evidence="5">Gluconate 2-dehydrogenase subunit 3 family protein</fullName>
    </recommendedName>
</protein>
<evidence type="ECO:0000313" key="4">
    <source>
        <dbReference type="Proteomes" id="UP000232188"/>
    </source>
</evidence>
<dbReference type="AlphaFoldDB" id="A0A2M9YM27"/>
<proteinExistence type="predicted"/>
<accession>A0A2M9YM27</accession>
<keyword evidence="3" id="KW-1185">Reference proteome</keyword>
<dbReference type="Proteomes" id="UP000232188">
    <property type="component" value="Unassembled WGS sequence"/>
</dbReference>
<dbReference type="EMBL" id="NPDU01000082">
    <property type="protein sequence ID" value="PJZ60038.1"/>
    <property type="molecule type" value="Genomic_DNA"/>
</dbReference>
<evidence type="ECO:0000313" key="1">
    <source>
        <dbReference type="EMBL" id="PJZ52589.1"/>
    </source>
</evidence>
<evidence type="ECO:0000313" key="3">
    <source>
        <dbReference type="Proteomes" id="UP000232149"/>
    </source>
</evidence>
<organism evidence="1 4">
    <name type="scientific">Leptospira adleri</name>
    <dbReference type="NCBI Taxonomy" id="2023186"/>
    <lineage>
        <taxon>Bacteria</taxon>
        <taxon>Pseudomonadati</taxon>
        <taxon>Spirochaetota</taxon>
        <taxon>Spirochaetia</taxon>
        <taxon>Leptospirales</taxon>
        <taxon>Leptospiraceae</taxon>
        <taxon>Leptospira</taxon>
    </lineage>
</organism>
<dbReference type="EMBL" id="NPDV01000012">
    <property type="protein sequence ID" value="PJZ52589.1"/>
    <property type="molecule type" value="Genomic_DNA"/>
</dbReference>
<evidence type="ECO:0008006" key="5">
    <source>
        <dbReference type="Google" id="ProtNLM"/>
    </source>
</evidence>
<reference evidence="3 4" key="1">
    <citation type="submission" date="2017-07" db="EMBL/GenBank/DDBJ databases">
        <title>Leptospira spp. isolated from tropical soils.</title>
        <authorList>
            <person name="Thibeaux R."/>
            <person name="Iraola G."/>
            <person name="Ferres I."/>
            <person name="Bierque E."/>
            <person name="Girault D."/>
            <person name="Soupe-Gilbert M.-E."/>
            <person name="Picardeau M."/>
            <person name="Goarant C."/>
        </authorList>
    </citation>
    <scope>NUCLEOTIDE SEQUENCE [LARGE SCALE GENOMIC DNA]</scope>
    <source>
        <strain evidence="1 4">FH2-B-C1</strain>
        <strain evidence="2 3">FH2-B-D1</strain>
    </source>
</reference>
<name>A0A2M9YM27_9LEPT</name>
<sequence>MNSTKITRKKFILTAVLGSFLIGIAASVLRATQKTTRLFLSRQTEETLSRFAEAILPNDPGFPDFKEAEVTARLDEELFFVDSSISGDFDSAIWILEFLPITFGYWGRFSKLEREDAKKFIHAALQSETELVRNIVSSVRMVIMLVYYGHRSTWNQIGYDGPFGNFPEKLSESRIYYKAQVRKN</sequence>
<comment type="caution">
    <text evidence="1">The sequence shown here is derived from an EMBL/GenBank/DDBJ whole genome shotgun (WGS) entry which is preliminary data.</text>
</comment>